<dbReference type="EMBL" id="JAPDDS010000010">
    <property type="protein sequence ID" value="MCW1886474.1"/>
    <property type="molecule type" value="Genomic_DNA"/>
</dbReference>
<dbReference type="PROSITE" id="PS51257">
    <property type="entry name" value="PROKAR_LIPOPROTEIN"/>
    <property type="match status" value="1"/>
</dbReference>
<accession>A0ABT3FTC5</accession>
<comment type="caution">
    <text evidence="1">The sequence shown here is derived from an EMBL/GenBank/DDBJ whole genome shotgun (WGS) entry which is preliminary data.</text>
</comment>
<proteinExistence type="predicted"/>
<dbReference type="RefSeq" id="WP_264502431.1">
    <property type="nucleotide sequence ID" value="NZ_JAPDDS010000010.1"/>
</dbReference>
<name>A0ABT3FTC5_9BACT</name>
<protein>
    <submittedName>
        <fullName evidence="1">Uncharacterized protein</fullName>
    </submittedName>
</protein>
<organism evidence="1 2">
    <name type="scientific">Luteolibacter flavescens</name>
    <dbReference type="NCBI Taxonomy" id="1859460"/>
    <lineage>
        <taxon>Bacteria</taxon>
        <taxon>Pseudomonadati</taxon>
        <taxon>Verrucomicrobiota</taxon>
        <taxon>Verrucomicrobiia</taxon>
        <taxon>Verrucomicrobiales</taxon>
        <taxon>Verrucomicrobiaceae</taxon>
        <taxon>Luteolibacter</taxon>
    </lineage>
</organism>
<dbReference type="Proteomes" id="UP001207930">
    <property type="component" value="Unassembled WGS sequence"/>
</dbReference>
<reference evidence="1 2" key="1">
    <citation type="submission" date="2022-10" db="EMBL/GenBank/DDBJ databases">
        <title>Luteolibacter flavescens strain MCCC 1K03193, whole genome shotgun sequencing project.</title>
        <authorList>
            <person name="Zhao G."/>
            <person name="Shen L."/>
        </authorList>
    </citation>
    <scope>NUCLEOTIDE SEQUENCE [LARGE SCALE GENOMIC DNA]</scope>
    <source>
        <strain evidence="1 2">MCCC 1K03193</strain>
    </source>
</reference>
<gene>
    <name evidence="1" type="ORF">OKA04_17180</name>
</gene>
<evidence type="ECO:0000313" key="2">
    <source>
        <dbReference type="Proteomes" id="UP001207930"/>
    </source>
</evidence>
<keyword evidence="2" id="KW-1185">Reference proteome</keyword>
<evidence type="ECO:0000313" key="1">
    <source>
        <dbReference type="EMBL" id="MCW1886474.1"/>
    </source>
</evidence>
<sequence>MRVALLVLAFVAGSVGCRRSVTVTTSMTTSTANTLTPGLVINSAGSWSATHSKGSESLDISVSGTDITWTLTSTENLPGGASSSGSGSSGITLTSPSDPWFVYVDSPQELWFFNGTTELTYSLSSNGGSSSGPAIHAGKLLPIKEKVPAGLVPHLPANLQKLFPATEPEEPRPSL</sequence>